<organism evidence="1 2">
    <name type="scientific">Pseudocohnilembus persalinus</name>
    <name type="common">Ciliate</name>
    <dbReference type="NCBI Taxonomy" id="266149"/>
    <lineage>
        <taxon>Eukaryota</taxon>
        <taxon>Sar</taxon>
        <taxon>Alveolata</taxon>
        <taxon>Ciliophora</taxon>
        <taxon>Intramacronucleata</taxon>
        <taxon>Oligohymenophorea</taxon>
        <taxon>Scuticociliatia</taxon>
        <taxon>Philasterida</taxon>
        <taxon>Pseudocohnilembidae</taxon>
        <taxon>Pseudocohnilembus</taxon>
    </lineage>
</organism>
<dbReference type="InParanoid" id="A0A0V0QGX5"/>
<dbReference type="AlphaFoldDB" id="A0A0V0QGX5"/>
<keyword evidence="2" id="KW-1185">Reference proteome</keyword>
<reference evidence="1 2" key="1">
    <citation type="journal article" date="2015" name="Sci. Rep.">
        <title>Genome of the facultative scuticociliatosis pathogen Pseudocohnilembus persalinus provides insight into its virulence through horizontal gene transfer.</title>
        <authorList>
            <person name="Xiong J."/>
            <person name="Wang G."/>
            <person name="Cheng J."/>
            <person name="Tian M."/>
            <person name="Pan X."/>
            <person name="Warren A."/>
            <person name="Jiang C."/>
            <person name="Yuan D."/>
            <person name="Miao W."/>
        </authorList>
    </citation>
    <scope>NUCLEOTIDE SEQUENCE [LARGE SCALE GENOMIC DNA]</scope>
    <source>
        <strain evidence="1">36N120E</strain>
    </source>
</reference>
<name>A0A0V0QGX5_PSEPJ</name>
<proteinExistence type="predicted"/>
<dbReference type="EMBL" id="LDAU01000170">
    <property type="protein sequence ID" value="KRX01446.1"/>
    <property type="molecule type" value="Genomic_DNA"/>
</dbReference>
<accession>A0A0V0QGX5</accession>
<protein>
    <submittedName>
        <fullName evidence="1">Uncharacterized protein</fullName>
    </submittedName>
</protein>
<gene>
    <name evidence="1" type="ORF">PPERSA_01349</name>
</gene>
<evidence type="ECO:0000313" key="2">
    <source>
        <dbReference type="Proteomes" id="UP000054937"/>
    </source>
</evidence>
<sequence>MFKEIGYIDKYLIYTRQAYILQLQGVYSPHQEEKSSELLYTYALMKNGHYEKTLQQLKKIKPQNQSEDSFIKIEMIKSLYLIYHQESLDDFNLIKESEKMRYYIEMIYLNSQEEDCVCPPYYDLLKILAEMIYEFKNDPLQAIKINEINYEKQMEVYCPDSPMVQQTRRQNKKFWYYYLKQNENILDMQYYDLMQRLEKYAKLDPNIEITESEENLDDQYFFKIQQSEILGLNNN</sequence>
<evidence type="ECO:0000313" key="1">
    <source>
        <dbReference type="EMBL" id="KRX01446.1"/>
    </source>
</evidence>
<comment type="caution">
    <text evidence="1">The sequence shown here is derived from an EMBL/GenBank/DDBJ whole genome shotgun (WGS) entry which is preliminary data.</text>
</comment>
<dbReference type="Proteomes" id="UP000054937">
    <property type="component" value="Unassembled WGS sequence"/>
</dbReference>